<evidence type="ECO:0000313" key="2">
    <source>
        <dbReference type="Proteomes" id="UP000646776"/>
    </source>
</evidence>
<dbReference type="RefSeq" id="WP_189714238.1">
    <property type="nucleotide sequence ID" value="NZ_BMSA01000018.1"/>
</dbReference>
<keyword evidence="2" id="KW-1185">Reference proteome</keyword>
<reference evidence="1" key="1">
    <citation type="journal article" date="2014" name="Int. J. Syst. Evol. Microbiol.">
        <title>Complete genome sequence of Corynebacterium casei LMG S-19264T (=DSM 44701T), isolated from a smear-ripened cheese.</title>
        <authorList>
            <consortium name="US DOE Joint Genome Institute (JGI-PGF)"/>
            <person name="Walter F."/>
            <person name="Albersmeier A."/>
            <person name="Kalinowski J."/>
            <person name="Ruckert C."/>
        </authorList>
    </citation>
    <scope>NUCLEOTIDE SEQUENCE</scope>
    <source>
        <strain evidence="1">JCM 4125</strain>
    </source>
</reference>
<proteinExistence type="predicted"/>
<accession>A0A918HK33</accession>
<evidence type="ECO:0000313" key="1">
    <source>
        <dbReference type="EMBL" id="GGT71483.1"/>
    </source>
</evidence>
<protein>
    <submittedName>
        <fullName evidence="1">Uncharacterized protein</fullName>
    </submittedName>
</protein>
<dbReference type="AlphaFoldDB" id="A0A918HK33"/>
<dbReference type="Proteomes" id="UP000646776">
    <property type="component" value="Unassembled WGS sequence"/>
</dbReference>
<reference evidence="1" key="2">
    <citation type="submission" date="2020-09" db="EMBL/GenBank/DDBJ databases">
        <authorList>
            <person name="Sun Q."/>
            <person name="Ohkuma M."/>
        </authorList>
    </citation>
    <scope>NUCLEOTIDE SEQUENCE</scope>
    <source>
        <strain evidence="1">JCM 4125</strain>
    </source>
</reference>
<name>A0A918HK33_9ACTN</name>
<organism evidence="1 2">
    <name type="scientific">Streptomyces phaeofaciens</name>
    <dbReference type="NCBI Taxonomy" id="68254"/>
    <lineage>
        <taxon>Bacteria</taxon>
        <taxon>Bacillati</taxon>
        <taxon>Actinomycetota</taxon>
        <taxon>Actinomycetes</taxon>
        <taxon>Kitasatosporales</taxon>
        <taxon>Streptomycetaceae</taxon>
        <taxon>Streptomyces</taxon>
    </lineage>
</organism>
<dbReference type="EMBL" id="BMSA01000018">
    <property type="protein sequence ID" value="GGT71483.1"/>
    <property type="molecule type" value="Genomic_DNA"/>
</dbReference>
<sequence>MCGLQNNVNGNNNQINQRATCEQAATTTPPPAGGITGYEVVSQGSFTFFEPGTFTTAVMSCPAGKRVLSGGYIVTSGNPNFLSVTQTGPTADGTGWRMGVAATGGPVSGEFYTICANATA</sequence>
<gene>
    <name evidence="1" type="ORF">GCM10010226_56850</name>
</gene>
<comment type="caution">
    <text evidence="1">The sequence shown here is derived from an EMBL/GenBank/DDBJ whole genome shotgun (WGS) entry which is preliminary data.</text>
</comment>